<evidence type="ECO:0000256" key="3">
    <source>
        <dbReference type="ARBA" id="ARBA00022840"/>
    </source>
</evidence>
<dbReference type="GO" id="GO:0005524">
    <property type="term" value="F:ATP binding"/>
    <property type="evidence" value="ECO:0007669"/>
    <property type="project" value="UniProtKB-KW"/>
</dbReference>
<keyword evidence="1 7" id="KW-0436">Ligase</keyword>
<feature type="domain" description="Methionyl/Leucyl tRNA synthetase" evidence="6">
    <location>
        <begin position="31"/>
        <end position="100"/>
    </location>
</feature>
<comment type="caution">
    <text evidence="7">The sequence shown here is derived from an EMBL/GenBank/DDBJ whole genome shotgun (WGS) entry which is preliminary data.</text>
</comment>
<evidence type="ECO:0000256" key="1">
    <source>
        <dbReference type="ARBA" id="ARBA00022598"/>
    </source>
</evidence>
<dbReference type="InterPro" id="IPR033911">
    <property type="entry name" value="MetRS_core"/>
</dbReference>
<dbReference type="AlphaFoldDB" id="A0A9Q1CBN8"/>
<dbReference type="Pfam" id="PF09334">
    <property type="entry name" value="tRNA-synt_1g"/>
    <property type="match status" value="1"/>
</dbReference>
<accession>A0A9Q1CBN8</accession>
<keyword evidence="5" id="KW-0030">Aminoacyl-tRNA synthetase</keyword>
<name>A0A9Q1CBN8_HOLLE</name>
<dbReference type="Gene3D" id="3.40.50.620">
    <property type="entry name" value="HUPs"/>
    <property type="match status" value="1"/>
</dbReference>
<dbReference type="SUPFAM" id="SSF52374">
    <property type="entry name" value="Nucleotidylyl transferase"/>
    <property type="match status" value="1"/>
</dbReference>
<dbReference type="OrthoDB" id="5844513at2759"/>
<dbReference type="InterPro" id="IPR015413">
    <property type="entry name" value="Methionyl/Leucyl_tRNA_Synth"/>
</dbReference>
<organism evidence="7 8">
    <name type="scientific">Holothuria leucospilota</name>
    <name type="common">Black long sea cucumber</name>
    <name type="synonym">Mertensiothuria leucospilota</name>
    <dbReference type="NCBI Taxonomy" id="206669"/>
    <lineage>
        <taxon>Eukaryota</taxon>
        <taxon>Metazoa</taxon>
        <taxon>Echinodermata</taxon>
        <taxon>Eleutherozoa</taxon>
        <taxon>Echinozoa</taxon>
        <taxon>Holothuroidea</taxon>
        <taxon>Aspidochirotacea</taxon>
        <taxon>Aspidochirotida</taxon>
        <taxon>Holothuriidae</taxon>
        <taxon>Holothuria</taxon>
    </lineage>
</organism>
<reference evidence="7" key="1">
    <citation type="submission" date="2021-10" db="EMBL/GenBank/DDBJ databases">
        <title>Tropical sea cucumber genome reveals ecological adaptation and Cuvierian tubules defense mechanism.</title>
        <authorList>
            <person name="Chen T."/>
        </authorList>
    </citation>
    <scope>NUCLEOTIDE SEQUENCE</scope>
    <source>
        <strain evidence="7">Nanhai2018</strain>
        <tissue evidence="7">Muscle</tissue>
    </source>
</reference>
<dbReference type="PRINTS" id="PR01041">
    <property type="entry name" value="TRNASYNTHMET"/>
</dbReference>
<dbReference type="EMBL" id="JAIZAY010000005">
    <property type="protein sequence ID" value="KAJ8041995.1"/>
    <property type="molecule type" value="Genomic_DNA"/>
</dbReference>
<evidence type="ECO:0000256" key="4">
    <source>
        <dbReference type="ARBA" id="ARBA00022917"/>
    </source>
</evidence>
<keyword evidence="3" id="KW-0067">ATP-binding</keyword>
<keyword evidence="8" id="KW-1185">Reference proteome</keyword>
<dbReference type="GO" id="GO:0006431">
    <property type="term" value="P:methionyl-tRNA aminoacylation"/>
    <property type="evidence" value="ECO:0007669"/>
    <property type="project" value="InterPro"/>
</dbReference>
<evidence type="ECO:0000256" key="2">
    <source>
        <dbReference type="ARBA" id="ARBA00022741"/>
    </source>
</evidence>
<sequence length="123" mass="14316">MNGKSPWLSLEQKKCRREGFLMYIIFHHCTNIYVWLDALVNYLTVCGYPDSLCGWPAINIVGEDILKFHAIYWPAFLMAAGLEPPQAVVCHSHWTMENFKVHYPLCRLQLEINSCSYVSQRFS</sequence>
<keyword evidence="2" id="KW-0547">Nucleotide-binding</keyword>
<dbReference type="GO" id="GO:0004825">
    <property type="term" value="F:methionine-tRNA ligase activity"/>
    <property type="evidence" value="ECO:0007669"/>
    <property type="project" value="InterPro"/>
</dbReference>
<dbReference type="InterPro" id="IPR014729">
    <property type="entry name" value="Rossmann-like_a/b/a_fold"/>
</dbReference>
<protein>
    <submittedName>
        <fullName evidence="7">Methionine--tRNA ligase, mitochondrial</fullName>
    </submittedName>
</protein>
<evidence type="ECO:0000259" key="6">
    <source>
        <dbReference type="Pfam" id="PF09334"/>
    </source>
</evidence>
<keyword evidence="4" id="KW-0648">Protein biosynthesis</keyword>
<dbReference type="PANTHER" id="PTHR43326">
    <property type="entry name" value="METHIONYL-TRNA SYNTHETASE"/>
    <property type="match status" value="1"/>
</dbReference>
<evidence type="ECO:0000313" key="7">
    <source>
        <dbReference type="EMBL" id="KAJ8041995.1"/>
    </source>
</evidence>
<evidence type="ECO:0000313" key="8">
    <source>
        <dbReference type="Proteomes" id="UP001152320"/>
    </source>
</evidence>
<dbReference type="Proteomes" id="UP001152320">
    <property type="component" value="Chromosome 5"/>
</dbReference>
<gene>
    <name evidence="7" type="ORF">HOLleu_12951</name>
</gene>
<dbReference type="PANTHER" id="PTHR43326:SF1">
    <property type="entry name" value="METHIONINE--TRNA LIGASE, MITOCHONDRIAL"/>
    <property type="match status" value="1"/>
</dbReference>
<proteinExistence type="predicted"/>
<evidence type="ECO:0000256" key="5">
    <source>
        <dbReference type="ARBA" id="ARBA00023146"/>
    </source>
</evidence>
<dbReference type="InterPro" id="IPR023457">
    <property type="entry name" value="Met-tRNA_synth_2"/>
</dbReference>